<dbReference type="RefSeq" id="XP_009847952.1">
    <property type="nucleotide sequence ID" value="XM_009849650.1"/>
</dbReference>
<sequence length="58" mass="6501">MLFPTPDLNAKSASPMVPHAFFERHRICLQNQISPPLPPIVLPVPKELSPRSLNKNNT</sequence>
<dbReference type="EMBL" id="GL891302">
    <property type="protein sequence ID" value="EGO60736.1"/>
    <property type="molecule type" value="Genomic_DNA"/>
</dbReference>
<proteinExistence type="predicted"/>
<dbReference type="HOGENOM" id="CLU_3037987_0_0_1"/>
<name>F8ME52_NEUT8</name>
<dbReference type="GeneID" id="20822881"/>
<dbReference type="VEuPathDB" id="FungiDB:NEUTE1DRAFT_115851"/>
<evidence type="ECO:0000313" key="1">
    <source>
        <dbReference type="EMBL" id="EGO60736.1"/>
    </source>
</evidence>
<gene>
    <name evidence="1" type="ORF">NEUTE1DRAFT_115851</name>
</gene>
<dbReference type="Proteomes" id="UP000008065">
    <property type="component" value="Unassembled WGS sequence"/>
</dbReference>
<reference evidence="2" key="1">
    <citation type="journal article" date="2011" name="Genetics">
        <title>Massive changes in genome architecture accompany the transition to self-fertility in the filamentous fungus Neurospora tetrasperma.</title>
        <authorList>
            <person name="Ellison C.E."/>
            <person name="Stajich J.E."/>
            <person name="Jacobson D.J."/>
            <person name="Natvig D.O."/>
            <person name="Lapidus A."/>
            <person name="Foster B."/>
            <person name="Aerts A."/>
            <person name="Riley R."/>
            <person name="Lindquist E.A."/>
            <person name="Grigoriev I.V."/>
            <person name="Taylor J.W."/>
        </authorList>
    </citation>
    <scope>NUCLEOTIDE SEQUENCE [LARGE SCALE GENOMIC DNA]</scope>
    <source>
        <strain evidence="2">FGSC 2508 / P0657</strain>
    </source>
</reference>
<organism evidence="1 2">
    <name type="scientific">Neurospora tetrasperma (strain FGSC 2508 / ATCC MYA-4615 / P0657)</name>
    <dbReference type="NCBI Taxonomy" id="510951"/>
    <lineage>
        <taxon>Eukaryota</taxon>
        <taxon>Fungi</taxon>
        <taxon>Dikarya</taxon>
        <taxon>Ascomycota</taxon>
        <taxon>Pezizomycotina</taxon>
        <taxon>Sordariomycetes</taxon>
        <taxon>Sordariomycetidae</taxon>
        <taxon>Sordariales</taxon>
        <taxon>Sordariaceae</taxon>
        <taxon>Neurospora</taxon>
    </lineage>
</organism>
<dbReference type="AlphaFoldDB" id="F8ME52"/>
<evidence type="ECO:0000313" key="2">
    <source>
        <dbReference type="Proteomes" id="UP000008065"/>
    </source>
</evidence>
<accession>F8ME52</accession>
<keyword evidence="2" id="KW-1185">Reference proteome</keyword>
<protein>
    <submittedName>
        <fullName evidence="1">Uncharacterized protein</fullName>
    </submittedName>
</protein>
<dbReference type="KEGG" id="nte:NEUTE1DRAFT115851"/>